<dbReference type="EMBL" id="PSWU01000013">
    <property type="protein sequence ID" value="PPI13754.1"/>
    <property type="molecule type" value="Genomic_DNA"/>
</dbReference>
<dbReference type="OrthoDB" id="5241668at2"/>
<evidence type="ECO:0000313" key="3">
    <source>
        <dbReference type="EMBL" id="PPI13754.1"/>
    </source>
</evidence>
<gene>
    <name evidence="3" type="ORF">C5C51_08510</name>
</gene>
<evidence type="ECO:0000313" key="4">
    <source>
        <dbReference type="Proteomes" id="UP000237966"/>
    </source>
</evidence>
<comment type="caution">
    <text evidence="3">The sequence shown here is derived from an EMBL/GenBank/DDBJ whole genome shotgun (WGS) entry which is preliminary data.</text>
</comment>
<keyword evidence="1" id="KW-0472">Membrane</keyword>
<dbReference type="InterPro" id="IPR025646">
    <property type="entry name" value="DUF4350"/>
</dbReference>
<feature type="domain" description="DUF4350" evidence="2">
    <location>
        <begin position="51"/>
        <end position="224"/>
    </location>
</feature>
<dbReference type="Proteomes" id="UP000237966">
    <property type="component" value="Unassembled WGS sequence"/>
</dbReference>
<dbReference type="RefSeq" id="WP_051210194.1">
    <property type="nucleotide sequence ID" value="NZ_CP037977.1"/>
</dbReference>
<feature type="transmembrane region" description="Helical" evidence="1">
    <location>
        <begin position="254"/>
        <end position="272"/>
    </location>
</feature>
<proteinExistence type="predicted"/>
<reference evidence="3 4" key="1">
    <citation type="submission" date="2018-02" db="EMBL/GenBank/DDBJ databases">
        <title>Bacteriophage NCPPB3778 and a type I-E CRISPR drive the evolution of the US Biological Select Agent, Rathayibacter toxicus.</title>
        <authorList>
            <person name="Davis E.W.II."/>
            <person name="Tabima J.F."/>
            <person name="Weisberg A.J."/>
            <person name="Lopes L.D."/>
            <person name="Wiseman M.S."/>
            <person name="Wiseman M.S."/>
            <person name="Pupko T."/>
            <person name="Belcher M.S."/>
            <person name="Sechler A.J."/>
            <person name="Tancos M.A."/>
            <person name="Schroeder B.K."/>
            <person name="Murray T.D."/>
            <person name="Luster D.G."/>
            <person name="Schneider W.L."/>
            <person name="Rogers E."/>
            <person name="Andreote F.D."/>
            <person name="Grunwald N.J."/>
            <person name="Putnam M.L."/>
            <person name="Chang J.H."/>
        </authorList>
    </citation>
    <scope>NUCLEOTIDE SEQUENCE [LARGE SCALE GENOMIC DNA]</scope>
    <source>
        <strain evidence="3 4">FH99</strain>
    </source>
</reference>
<organism evidence="3 4">
    <name type="scientific">Rathayibacter toxicus</name>
    <dbReference type="NCBI Taxonomy" id="145458"/>
    <lineage>
        <taxon>Bacteria</taxon>
        <taxon>Bacillati</taxon>
        <taxon>Actinomycetota</taxon>
        <taxon>Actinomycetes</taxon>
        <taxon>Micrococcales</taxon>
        <taxon>Microbacteriaceae</taxon>
        <taxon>Rathayibacter</taxon>
    </lineage>
</organism>
<dbReference type="AlphaFoldDB" id="A0A2S5Y4T5"/>
<evidence type="ECO:0000259" key="2">
    <source>
        <dbReference type="Pfam" id="PF14258"/>
    </source>
</evidence>
<name>A0A2S5Y4T5_9MICO</name>
<keyword evidence="1" id="KW-1133">Transmembrane helix</keyword>
<feature type="transmembrane region" description="Helical" evidence="1">
    <location>
        <begin position="20"/>
        <end position="46"/>
    </location>
</feature>
<evidence type="ECO:0000256" key="1">
    <source>
        <dbReference type="SAM" id="Phobius"/>
    </source>
</evidence>
<protein>
    <submittedName>
        <fullName evidence="3">DUF4350 domain-containing protein</fullName>
    </submittedName>
</protein>
<keyword evidence="1" id="KW-0812">Transmembrane</keyword>
<dbReference type="Pfam" id="PF14258">
    <property type="entry name" value="DUF4350"/>
    <property type="match status" value="1"/>
</dbReference>
<sequence length="399" mass="41135">MSSETISTPTVGTLLRRGRVWAVLLGLVVGGTLLVKVATGVAPLAADLDVDSSAPNGSRAVAQVLREQGVAVVRADGFDQALDRLDTGATLLVNDPEGTLSSEQYRRLAHAAGAVVLVAPPAAALDSLVPDVTVATAAHDRGTLSASCQLPAAQRAGTIPAGSTSYRVSGEATMGCFPSGDNAFALVTVGGTGHASITAIGDADLLRNNTIVQEGRAALALGLLGTKDRLVWYRADTGDAPPASLRPGDLAPGWLTPALLLVVSVFAAAAVWRGRRFGPLAVEPLPVVVHASETTHGRARLYARGATRLRALDALRIGTLRRMTALLGLPPATGVDEVITACAARIGRDPTSLRRLLVDDEPGDDAALVAASDALLTLERMLHSTLVPDATPRPEGSLR</sequence>
<accession>A0A2S5Y4T5</accession>